<dbReference type="InterPro" id="IPR014030">
    <property type="entry name" value="Ketoacyl_synth_N"/>
</dbReference>
<keyword evidence="3" id="KW-1185">Reference proteome</keyword>
<accession>A0ABR7M589</accession>
<dbReference type="Gene3D" id="3.40.47.10">
    <property type="match status" value="1"/>
</dbReference>
<dbReference type="EMBL" id="MBUA01000001">
    <property type="protein sequence ID" value="MBC6490174.1"/>
    <property type="molecule type" value="Genomic_DNA"/>
</dbReference>
<dbReference type="Pfam" id="PF13723">
    <property type="entry name" value="Ketoacyl-synt_2"/>
    <property type="match status" value="1"/>
</dbReference>
<reference evidence="2 3" key="1">
    <citation type="submission" date="2016-07" db="EMBL/GenBank/DDBJ databases">
        <title>Genome analysis of Flavihumibacter stibioxidans YS-17.</title>
        <authorList>
            <person name="Shi K."/>
            <person name="Han Y."/>
            <person name="Wang G."/>
        </authorList>
    </citation>
    <scope>NUCLEOTIDE SEQUENCE [LARGE SCALE GENOMIC DNA]</scope>
    <source>
        <strain evidence="2 3">YS-17</strain>
    </source>
</reference>
<sequence>MIKPVYIRSARAICAQDTFTGNCLPKELTDAVNNALSYNHPDYSRYFSIMQLRRMGRLTKTGMVAAIECLRDAGISHPDAIITGTGKGSMSDTEKFMGNIREFHEGTLNPTPFIQSTYNSLNGLIGLHHGTSCYNTTYVHRGFSLEHSLLDAMLLFSEGRAKNALAGSFEEMTPEHFIIKKKLGYWKEAPVSCMDLLRSGTSGSISGEGTFFFLLQDSESNAMARLDGIRILFEPTLQELTVEAGRFLKEHGLAWADIDILLSGENGDIRFGDYYKTISAEIPERAHHLAFKHVCGEFDTAAGFALWQAAHILERQEVPDVLQLRKGTAGNIRHLLIYNNYYGKQHAFYLLGV</sequence>
<evidence type="ECO:0000313" key="3">
    <source>
        <dbReference type="Proteomes" id="UP000765802"/>
    </source>
</evidence>
<dbReference type="SUPFAM" id="SSF53901">
    <property type="entry name" value="Thiolase-like"/>
    <property type="match status" value="1"/>
</dbReference>
<evidence type="ECO:0000313" key="2">
    <source>
        <dbReference type="EMBL" id="MBC6490174.1"/>
    </source>
</evidence>
<protein>
    <recommendedName>
        <fullName evidence="1">Beta-ketoacyl synthase-like N-terminal domain-containing protein</fullName>
    </recommendedName>
</protein>
<dbReference type="Proteomes" id="UP000765802">
    <property type="component" value="Unassembled WGS sequence"/>
</dbReference>
<evidence type="ECO:0000259" key="1">
    <source>
        <dbReference type="Pfam" id="PF13723"/>
    </source>
</evidence>
<dbReference type="RefSeq" id="WP_187255498.1">
    <property type="nucleotide sequence ID" value="NZ_JBHULF010000006.1"/>
</dbReference>
<comment type="caution">
    <text evidence="2">The sequence shown here is derived from an EMBL/GenBank/DDBJ whole genome shotgun (WGS) entry which is preliminary data.</text>
</comment>
<organism evidence="2 3">
    <name type="scientific">Flavihumibacter stibioxidans</name>
    <dbReference type="NCBI Taxonomy" id="1834163"/>
    <lineage>
        <taxon>Bacteria</taxon>
        <taxon>Pseudomonadati</taxon>
        <taxon>Bacteroidota</taxon>
        <taxon>Chitinophagia</taxon>
        <taxon>Chitinophagales</taxon>
        <taxon>Chitinophagaceae</taxon>
        <taxon>Flavihumibacter</taxon>
    </lineage>
</organism>
<proteinExistence type="predicted"/>
<feature type="domain" description="Beta-ketoacyl synthase-like N-terminal" evidence="1">
    <location>
        <begin position="47"/>
        <end position="202"/>
    </location>
</feature>
<name>A0ABR7M589_9BACT</name>
<gene>
    <name evidence="2" type="ORF">BC349_04285</name>
</gene>
<dbReference type="InterPro" id="IPR016039">
    <property type="entry name" value="Thiolase-like"/>
</dbReference>